<name>G4TW81_SERID</name>
<accession>G4TW81</accession>
<organism evidence="1 2">
    <name type="scientific">Serendipita indica (strain DSM 11827)</name>
    <name type="common">Root endophyte fungus</name>
    <name type="synonym">Piriformospora indica</name>
    <dbReference type="NCBI Taxonomy" id="1109443"/>
    <lineage>
        <taxon>Eukaryota</taxon>
        <taxon>Fungi</taxon>
        <taxon>Dikarya</taxon>
        <taxon>Basidiomycota</taxon>
        <taxon>Agaricomycotina</taxon>
        <taxon>Agaricomycetes</taxon>
        <taxon>Sebacinales</taxon>
        <taxon>Serendipitaceae</taxon>
        <taxon>Serendipita</taxon>
    </lineage>
</organism>
<evidence type="ECO:0000313" key="2">
    <source>
        <dbReference type="Proteomes" id="UP000007148"/>
    </source>
</evidence>
<evidence type="ECO:0000313" key="1">
    <source>
        <dbReference type="EMBL" id="CCA75574.1"/>
    </source>
</evidence>
<comment type="caution">
    <text evidence="1">The sequence shown here is derived from an EMBL/GenBank/DDBJ whole genome shotgun (WGS) entry which is preliminary data.</text>
</comment>
<dbReference type="InParanoid" id="G4TW81"/>
<sequence>MQLSLVCRLFFEVLRGRIELVEDQKDDSNPSLEGLPSDLLQTKIFRIPGYPASWPAIWTEQEWPLLKVIITTVATNRGLQSYGDLSRLLLHAPNLKALACMGRYWADPDASGLSSLLQVGMTYDRLTHLTVTISGNQRLDFFYNSPCYVSLAWKSNAGTIR</sequence>
<protein>
    <submittedName>
        <fullName evidence="1">Uncharacterized protein</fullName>
    </submittedName>
</protein>
<dbReference type="EMBL" id="CAFZ01000474">
    <property type="protein sequence ID" value="CCA75574.1"/>
    <property type="molecule type" value="Genomic_DNA"/>
</dbReference>
<dbReference type="AlphaFoldDB" id="G4TW81"/>
<keyword evidence="2" id="KW-1185">Reference proteome</keyword>
<dbReference type="Proteomes" id="UP000007148">
    <property type="component" value="Unassembled WGS sequence"/>
</dbReference>
<dbReference type="HOGENOM" id="CLU_1644376_0_0_1"/>
<reference evidence="1 2" key="1">
    <citation type="journal article" date="2011" name="PLoS Pathog.">
        <title>Endophytic Life Strategies Decoded by Genome and Transcriptome Analyses of the Mutualistic Root Symbiont Piriformospora indica.</title>
        <authorList>
            <person name="Zuccaro A."/>
            <person name="Lahrmann U."/>
            <person name="Guldener U."/>
            <person name="Langen G."/>
            <person name="Pfiffi S."/>
            <person name="Biedenkopf D."/>
            <person name="Wong P."/>
            <person name="Samans B."/>
            <person name="Grimm C."/>
            <person name="Basiewicz M."/>
            <person name="Murat C."/>
            <person name="Martin F."/>
            <person name="Kogel K.H."/>
        </authorList>
    </citation>
    <scope>NUCLEOTIDE SEQUENCE [LARGE SCALE GENOMIC DNA]</scope>
    <source>
        <strain evidence="1 2">DSM 11827</strain>
    </source>
</reference>
<proteinExistence type="predicted"/>
<gene>
    <name evidence="1" type="ORF">PIIN_09564</name>
</gene>